<keyword evidence="2" id="KW-1185">Reference proteome</keyword>
<dbReference type="Gramene" id="OB03G10010.1">
    <property type="protein sequence ID" value="OB03G10010.1"/>
    <property type="gene ID" value="OB03G10010"/>
</dbReference>
<protein>
    <recommendedName>
        <fullName evidence="3">Polymerase nucleotidyl transferase domain-containing protein</fullName>
    </recommendedName>
</protein>
<accession>J3LIX5</accession>
<dbReference type="Gene3D" id="3.30.460.10">
    <property type="entry name" value="Beta Polymerase, domain 2"/>
    <property type="match status" value="1"/>
</dbReference>
<dbReference type="HOGENOM" id="CLU_1580946_0_0_1"/>
<proteinExistence type="predicted"/>
<evidence type="ECO:0000313" key="1">
    <source>
        <dbReference type="EnsemblPlants" id="OB03G10010.1"/>
    </source>
</evidence>
<reference evidence="1" key="1">
    <citation type="journal article" date="2013" name="Nat. Commun.">
        <title>Whole-genome sequencing of Oryza brachyantha reveals mechanisms underlying Oryza genome evolution.</title>
        <authorList>
            <person name="Chen J."/>
            <person name="Huang Q."/>
            <person name="Gao D."/>
            <person name="Wang J."/>
            <person name="Lang Y."/>
            <person name="Liu T."/>
            <person name="Li B."/>
            <person name="Bai Z."/>
            <person name="Luis Goicoechea J."/>
            <person name="Liang C."/>
            <person name="Chen C."/>
            <person name="Zhang W."/>
            <person name="Sun S."/>
            <person name="Liao Y."/>
            <person name="Zhang X."/>
            <person name="Yang L."/>
            <person name="Song C."/>
            <person name="Wang M."/>
            <person name="Shi J."/>
            <person name="Liu G."/>
            <person name="Liu J."/>
            <person name="Zhou H."/>
            <person name="Zhou W."/>
            <person name="Yu Q."/>
            <person name="An N."/>
            <person name="Chen Y."/>
            <person name="Cai Q."/>
            <person name="Wang B."/>
            <person name="Liu B."/>
            <person name="Min J."/>
            <person name="Huang Y."/>
            <person name="Wu H."/>
            <person name="Li Z."/>
            <person name="Zhang Y."/>
            <person name="Yin Y."/>
            <person name="Song W."/>
            <person name="Jiang J."/>
            <person name="Jackson S.A."/>
            <person name="Wing R.A."/>
            <person name="Wang J."/>
            <person name="Chen M."/>
        </authorList>
    </citation>
    <scope>NUCLEOTIDE SEQUENCE [LARGE SCALE GENOMIC DNA]</scope>
    <source>
        <strain evidence="1">cv. IRGC 101232</strain>
    </source>
</reference>
<evidence type="ECO:0000313" key="2">
    <source>
        <dbReference type="Proteomes" id="UP000006038"/>
    </source>
</evidence>
<evidence type="ECO:0008006" key="3">
    <source>
        <dbReference type="Google" id="ProtNLM"/>
    </source>
</evidence>
<dbReference type="Proteomes" id="UP000006038">
    <property type="component" value="Chromosome 3"/>
</dbReference>
<name>J3LIX5_ORYBR</name>
<sequence length="169" mass="18817">MRLRAVSNSEPRVSDEPVFIGHRRSYGKLQTRMIRVPGVELVSLPVIPFLLHGQEDEVIHLLVTRLKSVAPDCRRGLHPAKHEEVPEKGEIWSSCRDCCKAVATLWQAHEFASRQLVTCALAKPFGSFVSQLYAKSSDLDVSVELCNALNLPIIMESFAKESGIIALLL</sequence>
<reference evidence="1" key="2">
    <citation type="submission" date="2013-04" db="UniProtKB">
        <authorList>
            <consortium name="EnsemblPlants"/>
        </authorList>
    </citation>
    <scope>IDENTIFICATION</scope>
</reference>
<dbReference type="EnsemblPlants" id="OB03G10010.1">
    <property type="protein sequence ID" value="OB03G10010.1"/>
    <property type="gene ID" value="OB03G10010"/>
</dbReference>
<organism evidence="1">
    <name type="scientific">Oryza brachyantha</name>
    <name type="common">malo sina</name>
    <dbReference type="NCBI Taxonomy" id="4533"/>
    <lineage>
        <taxon>Eukaryota</taxon>
        <taxon>Viridiplantae</taxon>
        <taxon>Streptophyta</taxon>
        <taxon>Embryophyta</taxon>
        <taxon>Tracheophyta</taxon>
        <taxon>Spermatophyta</taxon>
        <taxon>Magnoliopsida</taxon>
        <taxon>Liliopsida</taxon>
        <taxon>Poales</taxon>
        <taxon>Poaceae</taxon>
        <taxon>BOP clade</taxon>
        <taxon>Oryzoideae</taxon>
        <taxon>Oryzeae</taxon>
        <taxon>Oryzinae</taxon>
        <taxon>Oryza</taxon>
    </lineage>
</organism>
<dbReference type="AlphaFoldDB" id="J3LIX5"/>
<dbReference type="InterPro" id="IPR043519">
    <property type="entry name" value="NT_sf"/>
</dbReference>